<keyword evidence="4 7" id="KW-0812">Transmembrane</keyword>
<feature type="domain" description="ABC transmembrane type-1" evidence="8">
    <location>
        <begin position="81"/>
        <end position="270"/>
    </location>
</feature>
<keyword evidence="6 7" id="KW-0472">Membrane</keyword>
<evidence type="ECO:0000259" key="8">
    <source>
        <dbReference type="PROSITE" id="PS50928"/>
    </source>
</evidence>
<dbReference type="Gene3D" id="1.10.3720.10">
    <property type="entry name" value="MetI-like"/>
    <property type="match status" value="1"/>
</dbReference>
<accession>A0A0K1JQ84</accession>
<organism evidence="9 10">
    <name type="scientific">Luteipulveratus mongoliensis</name>
    <dbReference type="NCBI Taxonomy" id="571913"/>
    <lineage>
        <taxon>Bacteria</taxon>
        <taxon>Bacillati</taxon>
        <taxon>Actinomycetota</taxon>
        <taxon>Actinomycetes</taxon>
        <taxon>Micrococcales</taxon>
        <taxon>Dermacoccaceae</taxon>
        <taxon>Luteipulveratus</taxon>
    </lineage>
</organism>
<dbReference type="EMBL" id="CP011112">
    <property type="protein sequence ID" value="AKU18887.1"/>
    <property type="molecule type" value="Genomic_DNA"/>
</dbReference>
<evidence type="ECO:0000256" key="3">
    <source>
        <dbReference type="ARBA" id="ARBA00022475"/>
    </source>
</evidence>
<gene>
    <name evidence="9" type="ORF">VV02_12655</name>
</gene>
<feature type="transmembrane region" description="Helical" evidence="7">
    <location>
        <begin position="85"/>
        <end position="106"/>
    </location>
</feature>
<dbReference type="Pfam" id="PF00528">
    <property type="entry name" value="BPD_transp_1"/>
    <property type="match status" value="1"/>
</dbReference>
<keyword evidence="3" id="KW-1003">Cell membrane</keyword>
<feature type="transmembrane region" description="Helical" evidence="7">
    <location>
        <begin position="118"/>
        <end position="140"/>
    </location>
</feature>
<evidence type="ECO:0000313" key="9">
    <source>
        <dbReference type="EMBL" id="AKU18887.1"/>
    </source>
</evidence>
<evidence type="ECO:0000256" key="7">
    <source>
        <dbReference type="RuleBase" id="RU363032"/>
    </source>
</evidence>
<dbReference type="GO" id="GO:0055085">
    <property type="term" value="P:transmembrane transport"/>
    <property type="evidence" value="ECO:0007669"/>
    <property type="project" value="InterPro"/>
</dbReference>
<feature type="transmembrane region" description="Helical" evidence="7">
    <location>
        <begin position="152"/>
        <end position="170"/>
    </location>
</feature>
<keyword evidence="10" id="KW-1185">Reference proteome</keyword>
<dbReference type="PROSITE" id="PS50928">
    <property type="entry name" value="ABC_TM1"/>
    <property type="match status" value="1"/>
</dbReference>
<evidence type="ECO:0000256" key="5">
    <source>
        <dbReference type="ARBA" id="ARBA00022989"/>
    </source>
</evidence>
<evidence type="ECO:0000256" key="2">
    <source>
        <dbReference type="ARBA" id="ARBA00022448"/>
    </source>
</evidence>
<dbReference type="PANTHER" id="PTHR43744:SF12">
    <property type="entry name" value="ABC TRANSPORTER PERMEASE PROTEIN MG189-RELATED"/>
    <property type="match status" value="1"/>
</dbReference>
<evidence type="ECO:0000256" key="1">
    <source>
        <dbReference type="ARBA" id="ARBA00004651"/>
    </source>
</evidence>
<dbReference type="InterPro" id="IPR000515">
    <property type="entry name" value="MetI-like"/>
</dbReference>
<proteinExistence type="inferred from homology"/>
<dbReference type="AlphaFoldDB" id="A0A0K1JQ84"/>
<dbReference type="GO" id="GO:0005886">
    <property type="term" value="C:plasma membrane"/>
    <property type="evidence" value="ECO:0007669"/>
    <property type="project" value="UniProtKB-SubCell"/>
</dbReference>
<dbReference type="SUPFAM" id="SSF161098">
    <property type="entry name" value="MetI-like"/>
    <property type="match status" value="1"/>
</dbReference>
<feature type="transmembrane region" description="Helical" evidence="7">
    <location>
        <begin position="191"/>
        <end position="212"/>
    </location>
</feature>
<sequence>MDAPKPAAVRRRRRPTAGSLLIDLVLLVIGVVMVAPLVWLVVQSFTQERSAFSIPPGWVPKPFTTDNFEGISGLIPFGRMALNSLQVAVISTAGSMIVSILAAYAFSRLQFRGRDSIFVVMLAALMVPVQMTVIPVFILMRHLGLIDHLASLWLPALINVFAIFFFRQYFNTIPRDLDEAATIDGAGHLWILFRLLVPLSGPAIAAMTILAFEASWNNYFGPLIFLSSPENMTLPIGLVTLQNGQGGSSVIVFAAITAVVVPVLLLFLLFQRAFVASIATAGIRG</sequence>
<reference evidence="9 10" key="1">
    <citation type="submission" date="2015-03" db="EMBL/GenBank/DDBJ databases">
        <title>Luteipulveratus halotolerans sp. nov., a novel actinobacterium (Dermacoccaceae) from Sarawak, Malaysia.</title>
        <authorList>
            <person name="Juboi H."/>
            <person name="Basik A."/>
            <person name="Shamsul S.S."/>
            <person name="Arnold P."/>
            <person name="Schmitt E.K."/>
            <person name="Sanglier J.-J."/>
            <person name="Yeo T."/>
        </authorList>
    </citation>
    <scope>NUCLEOTIDE SEQUENCE [LARGE SCALE GENOMIC DNA]</scope>
    <source>
        <strain evidence="9 10">MN07-A0370</strain>
    </source>
</reference>
<feature type="transmembrane region" description="Helical" evidence="7">
    <location>
        <begin position="250"/>
        <end position="270"/>
    </location>
</feature>
<dbReference type="CDD" id="cd06261">
    <property type="entry name" value="TM_PBP2"/>
    <property type="match status" value="1"/>
</dbReference>
<evidence type="ECO:0000256" key="4">
    <source>
        <dbReference type="ARBA" id="ARBA00022692"/>
    </source>
</evidence>
<protein>
    <recommendedName>
        <fullName evidence="8">ABC transmembrane type-1 domain-containing protein</fullName>
    </recommendedName>
</protein>
<evidence type="ECO:0000256" key="6">
    <source>
        <dbReference type="ARBA" id="ARBA00023136"/>
    </source>
</evidence>
<dbReference type="InterPro" id="IPR035906">
    <property type="entry name" value="MetI-like_sf"/>
</dbReference>
<comment type="subcellular location">
    <subcellularLocation>
        <location evidence="1 7">Cell membrane</location>
        <topology evidence="1 7">Multi-pass membrane protein</topology>
    </subcellularLocation>
</comment>
<comment type="similarity">
    <text evidence="7">Belongs to the binding-protein-dependent transport system permease family.</text>
</comment>
<dbReference type="KEGG" id="lmoi:VV02_12655"/>
<evidence type="ECO:0000313" key="10">
    <source>
        <dbReference type="Proteomes" id="UP000066480"/>
    </source>
</evidence>
<keyword evidence="5 7" id="KW-1133">Transmembrane helix</keyword>
<dbReference type="PANTHER" id="PTHR43744">
    <property type="entry name" value="ABC TRANSPORTER PERMEASE PROTEIN MG189-RELATED-RELATED"/>
    <property type="match status" value="1"/>
</dbReference>
<dbReference type="Proteomes" id="UP000066480">
    <property type="component" value="Chromosome"/>
</dbReference>
<name>A0A0K1JQ84_9MICO</name>
<feature type="transmembrane region" description="Helical" evidence="7">
    <location>
        <begin position="20"/>
        <end position="42"/>
    </location>
</feature>
<dbReference type="PATRIC" id="fig|571913.6.peg.2577"/>
<keyword evidence="2 7" id="KW-0813">Transport</keyword>
<dbReference type="STRING" id="571913.VV02_12655"/>